<name>A0A1H9ASS6_9ACTN</name>
<evidence type="ECO:0000259" key="2">
    <source>
        <dbReference type="Pfam" id="PF01965"/>
    </source>
</evidence>
<dbReference type="OrthoDB" id="9792284at2"/>
<comment type="similarity">
    <text evidence="1">Belongs to the peptidase C56 family.</text>
</comment>
<dbReference type="Pfam" id="PF01965">
    <property type="entry name" value="DJ-1_PfpI"/>
    <property type="match status" value="1"/>
</dbReference>
<dbReference type="EMBL" id="FOFA01000001">
    <property type="protein sequence ID" value="SEP79585.1"/>
    <property type="molecule type" value="Genomic_DNA"/>
</dbReference>
<accession>A0A1H9ASS6</accession>
<dbReference type="SUPFAM" id="SSF52317">
    <property type="entry name" value="Class I glutamine amidotransferase-like"/>
    <property type="match status" value="1"/>
</dbReference>
<evidence type="ECO:0000313" key="3">
    <source>
        <dbReference type="EMBL" id="SEP79585.1"/>
    </source>
</evidence>
<dbReference type="Proteomes" id="UP000198504">
    <property type="component" value="Unassembled WGS sequence"/>
</dbReference>
<protein>
    <submittedName>
        <fullName evidence="3">Protease I</fullName>
    </submittedName>
</protein>
<dbReference type="GO" id="GO:0006508">
    <property type="term" value="P:proteolysis"/>
    <property type="evidence" value="ECO:0007669"/>
    <property type="project" value="UniProtKB-KW"/>
</dbReference>
<dbReference type="NCBIfam" id="TIGR01382">
    <property type="entry name" value="PfpI"/>
    <property type="match status" value="1"/>
</dbReference>
<dbReference type="CDD" id="cd03134">
    <property type="entry name" value="GATase1_PfpI_like"/>
    <property type="match status" value="1"/>
</dbReference>
<dbReference type="AlphaFoldDB" id="A0A1H9ASS6"/>
<reference evidence="4" key="1">
    <citation type="submission" date="2016-10" db="EMBL/GenBank/DDBJ databases">
        <authorList>
            <person name="Varghese N."/>
            <person name="Submissions S."/>
        </authorList>
    </citation>
    <scope>NUCLEOTIDE SEQUENCE [LARGE SCALE GENOMIC DNA]</scope>
    <source>
        <strain evidence="4">CGMCC 4.6856</strain>
    </source>
</reference>
<gene>
    <name evidence="3" type="ORF">SAMN05421756_101713</name>
</gene>
<dbReference type="STRING" id="1036181.SAMN05421756_101713"/>
<keyword evidence="3" id="KW-0378">Hydrolase</keyword>
<dbReference type="PANTHER" id="PTHR42733:SF12">
    <property type="entry name" value="PROTEINASE"/>
    <property type="match status" value="1"/>
</dbReference>
<dbReference type="RefSeq" id="WP_091177682.1">
    <property type="nucleotide sequence ID" value="NZ_FOFA01000001.1"/>
</dbReference>
<dbReference type="InterPro" id="IPR006286">
    <property type="entry name" value="C56_PfpI-like"/>
</dbReference>
<evidence type="ECO:0000256" key="1">
    <source>
        <dbReference type="ARBA" id="ARBA00008542"/>
    </source>
</evidence>
<proteinExistence type="inferred from homology"/>
<evidence type="ECO:0000313" key="4">
    <source>
        <dbReference type="Proteomes" id="UP000198504"/>
    </source>
</evidence>
<sequence>MADELNGRTVAFLMANAGVEQVELTGPREALEKAGATVVLLAPEKDTIQAFNDDVEKGDTFDADLAVSDADPGDYDLLVLPGGTTNPDTLRQDDDAVSFVKRFARSGKPVGAICHGPWTLIEADVVRGVTLSSWPSLKTDIRNAGGTWQDQEVTRSDAGGFVLITSRNPDDIPAFGAALVEELSAS</sequence>
<feature type="domain" description="DJ-1/PfpI" evidence="2">
    <location>
        <begin position="9"/>
        <end position="182"/>
    </location>
</feature>
<dbReference type="InterPro" id="IPR002818">
    <property type="entry name" value="DJ-1/PfpI"/>
</dbReference>
<keyword evidence="3" id="KW-0645">Protease</keyword>
<dbReference type="PROSITE" id="PS51276">
    <property type="entry name" value="PEPTIDASE_C56_PFPI"/>
    <property type="match status" value="1"/>
</dbReference>
<dbReference type="Gene3D" id="3.40.50.880">
    <property type="match status" value="1"/>
</dbReference>
<keyword evidence="4" id="KW-1185">Reference proteome</keyword>
<dbReference type="GO" id="GO:0008233">
    <property type="term" value="F:peptidase activity"/>
    <property type="evidence" value="ECO:0007669"/>
    <property type="project" value="UniProtKB-KW"/>
</dbReference>
<organism evidence="3 4">
    <name type="scientific">Microlunatus flavus</name>
    <dbReference type="NCBI Taxonomy" id="1036181"/>
    <lineage>
        <taxon>Bacteria</taxon>
        <taxon>Bacillati</taxon>
        <taxon>Actinomycetota</taxon>
        <taxon>Actinomycetes</taxon>
        <taxon>Propionibacteriales</taxon>
        <taxon>Propionibacteriaceae</taxon>
        <taxon>Microlunatus</taxon>
    </lineage>
</organism>
<dbReference type="InterPro" id="IPR029062">
    <property type="entry name" value="Class_I_gatase-like"/>
</dbReference>
<dbReference type="PANTHER" id="PTHR42733">
    <property type="entry name" value="DJ-1 PROTEIN"/>
    <property type="match status" value="1"/>
</dbReference>